<keyword evidence="2" id="KW-1185">Reference proteome</keyword>
<dbReference type="InParanoid" id="A0A2V0PJG6"/>
<evidence type="ECO:0000313" key="1">
    <source>
        <dbReference type="EMBL" id="GBF98050.1"/>
    </source>
</evidence>
<accession>A0A2V0PJG6</accession>
<protein>
    <submittedName>
        <fullName evidence="1">Uncharacterized protein</fullName>
    </submittedName>
</protein>
<dbReference type="AlphaFoldDB" id="A0A2V0PJG6"/>
<dbReference type="EMBL" id="BDRX01000115">
    <property type="protein sequence ID" value="GBF98050.1"/>
    <property type="molecule type" value="Genomic_DNA"/>
</dbReference>
<dbReference type="OrthoDB" id="511846at2759"/>
<reference evidence="1 2" key="1">
    <citation type="journal article" date="2018" name="Sci. Rep.">
        <title>Raphidocelis subcapitata (=Pseudokirchneriella subcapitata) provides an insight into genome evolution and environmental adaptations in the Sphaeropleales.</title>
        <authorList>
            <person name="Suzuki S."/>
            <person name="Yamaguchi H."/>
            <person name="Nakajima N."/>
            <person name="Kawachi M."/>
        </authorList>
    </citation>
    <scope>NUCLEOTIDE SEQUENCE [LARGE SCALE GENOMIC DNA]</scope>
    <source>
        <strain evidence="1 2">NIES-35</strain>
    </source>
</reference>
<dbReference type="Proteomes" id="UP000247498">
    <property type="component" value="Unassembled WGS sequence"/>
</dbReference>
<comment type="caution">
    <text evidence="1">The sequence shown here is derived from an EMBL/GenBank/DDBJ whole genome shotgun (WGS) entry which is preliminary data.</text>
</comment>
<dbReference type="STRING" id="307507.A0A2V0PJG6"/>
<sequence length="113" mass="12600">MFFSSAVAVVFKTTGGRVWNKPWGLPRLTRTRKANRRKNLALFNKNISVLKAAAAAEPADPVRLDTPLPQWQRREMARHIERAQRLLNWRGTLLPPAAAAAAADPGTRFKPSS</sequence>
<evidence type="ECO:0000313" key="2">
    <source>
        <dbReference type="Proteomes" id="UP000247498"/>
    </source>
</evidence>
<proteinExistence type="predicted"/>
<organism evidence="1 2">
    <name type="scientific">Raphidocelis subcapitata</name>
    <dbReference type="NCBI Taxonomy" id="307507"/>
    <lineage>
        <taxon>Eukaryota</taxon>
        <taxon>Viridiplantae</taxon>
        <taxon>Chlorophyta</taxon>
        <taxon>core chlorophytes</taxon>
        <taxon>Chlorophyceae</taxon>
        <taxon>CS clade</taxon>
        <taxon>Sphaeropleales</taxon>
        <taxon>Selenastraceae</taxon>
        <taxon>Raphidocelis</taxon>
    </lineage>
</organism>
<gene>
    <name evidence="1" type="ORF">Rsub_10278</name>
</gene>
<name>A0A2V0PJG6_9CHLO</name>